<dbReference type="InterPro" id="IPR036388">
    <property type="entry name" value="WH-like_DNA-bd_sf"/>
</dbReference>
<dbReference type="Gene3D" id="1.10.1740.10">
    <property type="match status" value="1"/>
</dbReference>
<evidence type="ECO:0000256" key="3">
    <source>
        <dbReference type="ARBA" id="ARBA00023082"/>
    </source>
</evidence>
<keyword evidence="4" id="KW-0238">DNA-binding</keyword>
<dbReference type="GO" id="GO:0003677">
    <property type="term" value="F:DNA binding"/>
    <property type="evidence" value="ECO:0007669"/>
    <property type="project" value="UniProtKB-KW"/>
</dbReference>
<evidence type="ECO:0000259" key="7">
    <source>
        <dbReference type="Pfam" id="PF08281"/>
    </source>
</evidence>
<evidence type="ECO:0000313" key="8">
    <source>
        <dbReference type="EMBL" id="KZS41161.1"/>
    </source>
</evidence>
<dbReference type="NCBIfam" id="TIGR02937">
    <property type="entry name" value="sigma70-ECF"/>
    <property type="match status" value="1"/>
</dbReference>
<dbReference type="RefSeq" id="WP_066313068.1">
    <property type="nucleotide sequence ID" value="NZ_LQRT01000007.1"/>
</dbReference>
<dbReference type="InterPro" id="IPR013249">
    <property type="entry name" value="RNA_pol_sigma70_r4_t2"/>
</dbReference>
<dbReference type="EMBL" id="LQRT01000007">
    <property type="protein sequence ID" value="KZS41161.1"/>
    <property type="molecule type" value="Genomic_DNA"/>
</dbReference>
<dbReference type="InterPro" id="IPR014284">
    <property type="entry name" value="RNA_pol_sigma-70_dom"/>
</dbReference>
<evidence type="ECO:0000256" key="5">
    <source>
        <dbReference type="ARBA" id="ARBA00023163"/>
    </source>
</evidence>
<evidence type="ECO:0000256" key="4">
    <source>
        <dbReference type="ARBA" id="ARBA00023125"/>
    </source>
</evidence>
<comment type="caution">
    <text evidence="8">The sequence shown here is derived from an EMBL/GenBank/DDBJ whole genome shotgun (WGS) entry which is preliminary data.</text>
</comment>
<dbReference type="SUPFAM" id="SSF88659">
    <property type="entry name" value="Sigma3 and sigma4 domains of RNA polymerase sigma factors"/>
    <property type="match status" value="1"/>
</dbReference>
<feature type="domain" description="RNA polymerase sigma-70 region 2" evidence="6">
    <location>
        <begin position="27"/>
        <end position="94"/>
    </location>
</feature>
<dbReference type="Pfam" id="PF04542">
    <property type="entry name" value="Sigma70_r2"/>
    <property type="match status" value="1"/>
</dbReference>
<dbReference type="CDD" id="cd06171">
    <property type="entry name" value="Sigma70_r4"/>
    <property type="match status" value="1"/>
</dbReference>
<dbReference type="AlphaFoldDB" id="A0A163B9N1"/>
<keyword evidence="2" id="KW-0805">Transcription regulation</keyword>
<dbReference type="Gene3D" id="1.10.10.10">
    <property type="entry name" value="Winged helix-like DNA-binding domain superfamily/Winged helix DNA-binding domain"/>
    <property type="match status" value="1"/>
</dbReference>
<dbReference type="Proteomes" id="UP000076715">
    <property type="component" value="Unassembled WGS sequence"/>
</dbReference>
<proteinExistence type="inferred from homology"/>
<dbReference type="PANTHER" id="PTHR43133">
    <property type="entry name" value="RNA POLYMERASE ECF-TYPE SIGMA FACTO"/>
    <property type="match status" value="1"/>
</dbReference>
<dbReference type="InterPro" id="IPR007627">
    <property type="entry name" value="RNA_pol_sigma70_r2"/>
</dbReference>
<dbReference type="OrthoDB" id="9795666at2"/>
<dbReference type="SUPFAM" id="SSF88946">
    <property type="entry name" value="Sigma2 domain of RNA polymerase sigma factors"/>
    <property type="match status" value="1"/>
</dbReference>
<evidence type="ECO:0000256" key="1">
    <source>
        <dbReference type="ARBA" id="ARBA00010641"/>
    </source>
</evidence>
<dbReference type="InterPro" id="IPR039425">
    <property type="entry name" value="RNA_pol_sigma-70-like"/>
</dbReference>
<evidence type="ECO:0000256" key="2">
    <source>
        <dbReference type="ARBA" id="ARBA00023015"/>
    </source>
</evidence>
<dbReference type="Pfam" id="PF08281">
    <property type="entry name" value="Sigma70_r4_2"/>
    <property type="match status" value="1"/>
</dbReference>
<name>A0A163B9N1_9FLAO</name>
<dbReference type="InterPro" id="IPR013325">
    <property type="entry name" value="RNA_pol_sigma_r2"/>
</dbReference>
<evidence type="ECO:0000313" key="9">
    <source>
        <dbReference type="Proteomes" id="UP000076715"/>
    </source>
</evidence>
<accession>A0A163B9N1</accession>
<reference evidence="8 9" key="1">
    <citation type="submission" date="2016-01" db="EMBL/GenBank/DDBJ databases">
        <title>The draft genome sequence of Aquimarina sp. RZW4-3-2.</title>
        <authorList>
            <person name="Wang Y."/>
        </authorList>
    </citation>
    <scope>NUCLEOTIDE SEQUENCE [LARGE SCALE GENOMIC DNA]</scope>
    <source>
        <strain evidence="8 9">RZW4-3-2</strain>
    </source>
</reference>
<keyword evidence="9" id="KW-1185">Reference proteome</keyword>
<dbReference type="GO" id="GO:0016987">
    <property type="term" value="F:sigma factor activity"/>
    <property type="evidence" value="ECO:0007669"/>
    <property type="project" value="UniProtKB-KW"/>
</dbReference>
<gene>
    <name evidence="8" type="ORF">AWE51_23720</name>
</gene>
<feature type="domain" description="RNA polymerase sigma factor 70 region 4 type 2" evidence="7">
    <location>
        <begin position="125"/>
        <end position="175"/>
    </location>
</feature>
<evidence type="ECO:0000259" key="6">
    <source>
        <dbReference type="Pfam" id="PF04542"/>
    </source>
</evidence>
<organism evidence="8 9">
    <name type="scientific">Aquimarina aggregata</name>
    <dbReference type="NCBI Taxonomy" id="1642818"/>
    <lineage>
        <taxon>Bacteria</taxon>
        <taxon>Pseudomonadati</taxon>
        <taxon>Bacteroidota</taxon>
        <taxon>Flavobacteriia</taxon>
        <taxon>Flavobacteriales</taxon>
        <taxon>Flavobacteriaceae</taxon>
        <taxon>Aquimarina</taxon>
    </lineage>
</organism>
<keyword evidence="5" id="KW-0804">Transcription</keyword>
<sequence length="186" mass="21929">MINTNKTYDSLLVLRYQSGSKKAFAILVKRWHAKLCKQAYWYTKDIEVSKDIAQDSWRVILLKIKMLKDPNSFGSWALMIVNRKAIDWLRKQNKEQERLRNYTHYCNNVVNDITENDTQEAIIVLRKAINKLPNTQQQVLNLFYTEEYSVRQISEIMGVSTGTIKSRLFTAREKLKSILKSKNHEK</sequence>
<dbReference type="STRING" id="1642818.AWE51_23720"/>
<dbReference type="InterPro" id="IPR013324">
    <property type="entry name" value="RNA_pol_sigma_r3/r4-like"/>
</dbReference>
<comment type="similarity">
    <text evidence="1">Belongs to the sigma-70 factor family. ECF subfamily.</text>
</comment>
<protein>
    <submittedName>
        <fullName evidence="8">RNA polymerase subunit sigma</fullName>
    </submittedName>
</protein>
<dbReference type="GO" id="GO:0006352">
    <property type="term" value="P:DNA-templated transcription initiation"/>
    <property type="evidence" value="ECO:0007669"/>
    <property type="project" value="InterPro"/>
</dbReference>
<keyword evidence="3" id="KW-0731">Sigma factor</keyword>
<dbReference type="PANTHER" id="PTHR43133:SF8">
    <property type="entry name" value="RNA POLYMERASE SIGMA FACTOR HI_1459-RELATED"/>
    <property type="match status" value="1"/>
</dbReference>